<evidence type="ECO:0000256" key="6">
    <source>
        <dbReference type="PROSITE-ProRule" id="PRU00042"/>
    </source>
</evidence>
<evidence type="ECO:0000313" key="9">
    <source>
        <dbReference type="Proteomes" id="UP001168821"/>
    </source>
</evidence>
<comment type="caution">
    <text evidence="8">The sequence shown here is derived from an EMBL/GenBank/DDBJ whole genome shotgun (WGS) entry which is preliminary data.</text>
</comment>
<keyword evidence="4" id="KW-0862">Zinc</keyword>
<dbReference type="SMART" id="SM00355">
    <property type="entry name" value="ZnF_C2H2"/>
    <property type="match status" value="8"/>
</dbReference>
<dbReference type="GO" id="GO:0005634">
    <property type="term" value="C:nucleus"/>
    <property type="evidence" value="ECO:0007669"/>
    <property type="project" value="TreeGrafter"/>
</dbReference>
<keyword evidence="1" id="KW-0479">Metal-binding</keyword>
<evidence type="ECO:0000259" key="7">
    <source>
        <dbReference type="PROSITE" id="PS50157"/>
    </source>
</evidence>
<feature type="domain" description="C2H2-type" evidence="7">
    <location>
        <begin position="60"/>
        <end position="87"/>
    </location>
</feature>
<keyword evidence="9" id="KW-1185">Reference proteome</keyword>
<keyword evidence="2" id="KW-0677">Repeat</keyword>
<feature type="domain" description="C2H2-type" evidence="7">
    <location>
        <begin position="150"/>
        <end position="177"/>
    </location>
</feature>
<dbReference type="PANTHER" id="PTHR24393">
    <property type="entry name" value="ZINC FINGER PROTEIN"/>
    <property type="match status" value="1"/>
</dbReference>
<dbReference type="GO" id="GO:0000978">
    <property type="term" value="F:RNA polymerase II cis-regulatory region sequence-specific DNA binding"/>
    <property type="evidence" value="ECO:0007669"/>
    <property type="project" value="TreeGrafter"/>
</dbReference>
<keyword evidence="3 6" id="KW-0863">Zinc-finger</keyword>
<organism evidence="8 9">
    <name type="scientific">Zophobas morio</name>
    <dbReference type="NCBI Taxonomy" id="2755281"/>
    <lineage>
        <taxon>Eukaryota</taxon>
        <taxon>Metazoa</taxon>
        <taxon>Ecdysozoa</taxon>
        <taxon>Arthropoda</taxon>
        <taxon>Hexapoda</taxon>
        <taxon>Insecta</taxon>
        <taxon>Pterygota</taxon>
        <taxon>Neoptera</taxon>
        <taxon>Endopterygota</taxon>
        <taxon>Coleoptera</taxon>
        <taxon>Polyphaga</taxon>
        <taxon>Cucujiformia</taxon>
        <taxon>Tenebrionidae</taxon>
        <taxon>Zophobas</taxon>
    </lineage>
</organism>
<dbReference type="SUPFAM" id="SSF57667">
    <property type="entry name" value="beta-beta-alpha zinc fingers"/>
    <property type="match status" value="3"/>
</dbReference>
<evidence type="ECO:0000256" key="2">
    <source>
        <dbReference type="ARBA" id="ARBA00022737"/>
    </source>
</evidence>
<dbReference type="GO" id="GO:0008270">
    <property type="term" value="F:zinc ion binding"/>
    <property type="evidence" value="ECO:0007669"/>
    <property type="project" value="UniProtKB-KW"/>
</dbReference>
<dbReference type="Gene3D" id="3.30.160.60">
    <property type="entry name" value="Classic Zinc Finger"/>
    <property type="match status" value="4"/>
</dbReference>
<accession>A0AA38J0T6</accession>
<evidence type="ECO:0000256" key="1">
    <source>
        <dbReference type="ARBA" id="ARBA00022723"/>
    </source>
</evidence>
<evidence type="ECO:0000256" key="3">
    <source>
        <dbReference type="ARBA" id="ARBA00022771"/>
    </source>
</evidence>
<reference evidence="8" key="1">
    <citation type="journal article" date="2023" name="G3 (Bethesda)">
        <title>Whole genome assemblies of Zophobas morio and Tenebrio molitor.</title>
        <authorList>
            <person name="Kaur S."/>
            <person name="Stinson S.A."/>
            <person name="diCenzo G.C."/>
        </authorList>
    </citation>
    <scope>NUCLEOTIDE SEQUENCE</scope>
    <source>
        <strain evidence="8">QUZm001</strain>
    </source>
</reference>
<keyword evidence="5" id="KW-0539">Nucleus</keyword>
<feature type="domain" description="C2H2-type" evidence="7">
    <location>
        <begin position="177"/>
        <end position="204"/>
    </location>
</feature>
<dbReference type="AlphaFoldDB" id="A0AA38J0T6"/>
<feature type="domain" description="C2H2-type" evidence="7">
    <location>
        <begin position="243"/>
        <end position="270"/>
    </location>
</feature>
<dbReference type="PROSITE" id="PS50157">
    <property type="entry name" value="ZINC_FINGER_C2H2_2"/>
    <property type="match status" value="6"/>
</dbReference>
<dbReference type="Proteomes" id="UP001168821">
    <property type="component" value="Unassembled WGS sequence"/>
</dbReference>
<dbReference type="InterPro" id="IPR013087">
    <property type="entry name" value="Znf_C2H2_type"/>
</dbReference>
<evidence type="ECO:0000256" key="4">
    <source>
        <dbReference type="ARBA" id="ARBA00022833"/>
    </source>
</evidence>
<dbReference type="GO" id="GO:0001228">
    <property type="term" value="F:DNA-binding transcription activator activity, RNA polymerase II-specific"/>
    <property type="evidence" value="ECO:0007669"/>
    <property type="project" value="TreeGrafter"/>
</dbReference>
<gene>
    <name evidence="8" type="ORF">Zmor_002461</name>
</gene>
<dbReference type="PANTHER" id="PTHR24393:SF163">
    <property type="entry name" value="GASTRULA ZINC FINGER PROTEIN XLCGF7.1-LIKE"/>
    <property type="match status" value="1"/>
</dbReference>
<evidence type="ECO:0000256" key="5">
    <source>
        <dbReference type="ARBA" id="ARBA00023242"/>
    </source>
</evidence>
<protein>
    <recommendedName>
        <fullName evidence="7">C2H2-type domain-containing protein</fullName>
    </recommendedName>
</protein>
<feature type="domain" description="C2H2-type" evidence="7">
    <location>
        <begin position="20"/>
        <end position="47"/>
    </location>
</feature>
<name>A0AA38J0T6_9CUCU</name>
<sequence length="302" mass="35758">MTTPDHSSELHRYENWGTIHYCNECKYFTKSLLAIRTHLSYHSSDKPKLFDCSVSTPEKFSCSECSFSTHFTMDFNKHVKIHKDIKTIDKVLQWAGLPFPTKDKLFLKKQAKSEDSQIKWFHCDKCSYKTRQVGHLNRHAAVHLEDRTWYKCNMCTYKSTEKFTLISHMNLHSGKLFSCDKCCYKTPYKKNLNRHKNTHMGMKEKKEKGSFVCDLCSHKTTSKNGLKYHMFHKHTPPEDMVWFPCGKCEFKTRDRNDLKRHSAVHLAEEDKFKCSLCSFKTRHIKYLRKHRLQKHSSSVLLD</sequence>
<dbReference type="EMBL" id="JALNTZ010000001">
    <property type="protein sequence ID" value="KAJ3667052.1"/>
    <property type="molecule type" value="Genomic_DNA"/>
</dbReference>
<evidence type="ECO:0000313" key="8">
    <source>
        <dbReference type="EMBL" id="KAJ3667052.1"/>
    </source>
</evidence>
<proteinExistence type="predicted"/>
<feature type="domain" description="C2H2-type" evidence="7">
    <location>
        <begin position="121"/>
        <end position="148"/>
    </location>
</feature>
<dbReference type="InterPro" id="IPR036236">
    <property type="entry name" value="Znf_C2H2_sf"/>
</dbReference>